<dbReference type="Proteomes" id="UP000324832">
    <property type="component" value="Unassembled WGS sequence"/>
</dbReference>
<evidence type="ECO:0000313" key="3">
    <source>
        <dbReference type="EMBL" id="VVC90559.1"/>
    </source>
</evidence>
<feature type="region of interest" description="Disordered" evidence="1">
    <location>
        <begin position="93"/>
        <end position="115"/>
    </location>
</feature>
<sequence>MYSLLVVSVVVNLFLQLTSIDASYKFHNADLNTILKYLQEQQLTSKGSVSKEIESAFQNDYYDRPNINKNLNSKAHNLASYWSLNLDDGTRNLLSNSQSHHHSQQNNNDYDDARSQDKPYSKVYLILDPKAKLSSHDVKGLSDLVSSWVSPKASKQSNVENKQHYYKGFVVKDNDSLVGRRSRDSNESK</sequence>
<name>A0A5E4PZ71_9NEOP</name>
<protein>
    <submittedName>
        <fullName evidence="3">Uncharacterized protein</fullName>
    </submittedName>
</protein>
<evidence type="ECO:0000256" key="1">
    <source>
        <dbReference type="SAM" id="MobiDB-lite"/>
    </source>
</evidence>
<feature type="chain" id="PRO_5022959319" evidence="2">
    <location>
        <begin position="23"/>
        <end position="189"/>
    </location>
</feature>
<dbReference type="AlphaFoldDB" id="A0A5E4PZ71"/>
<keyword evidence="4" id="KW-1185">Reference proteome</keyword>
<accession>A0A5E4PZ71</accession>
<reference evidence="3 4" key="1">
    <citation type="submission" date="2017-07" db="EMBL/GenBank/DDBJ databases">
        <authorList>
            <person name="Talla V."/>
            <person name="Backstrom N."/>
        </authorList>
    </citation>
    <scope>NUCLEOTIDE SEQUENCE [LARGE SCALE GENOMIC DNA]</scope>
</reference>
<keyword evidence="2" id="KW-0732">Signal</keyword>
<organism evidence="3 4">
    <name type="scientific">Leptidea sinapis</name>
    <dbReference type="NCBI Taxonomy" id="189913"/>
    <lineage>
        <taxon>Eukaryota</taxon>
        <taxon>Metazoa</taxon>
        <taxon>Ecdysozoa</taxon>
        <taxon>Arthropoda</taxon>
        <taxon>Hexapoda</taxon>
        <taxon>Insecta</taxon>
        <taxon>Pterygota</taxon>
        <taxon>Neoptera</taxon>
        <taxon>Endopterygota</taxon>
        <taxon>Lepidoptera</taxon>
        <taxon>Glossata</taxon>
        <taxon>Ditrysia</taxon>
        <taxon>Papilionoidea</taxon>
        <taxon>Pieridae</taxon>
        <taxon>Dismorphiinae</taxon>
        <taxon>Leptidea</taxon>
    </lineage>
</organism>
<evidence type="ECO:0000313" key="4">
    <source>
        <dbReference type="Proteomes" id="UP000324832"/>
    </source>
</evidence>
<feature type="signal peptide" evidence="2">
    <location>
        <begin position="1"/>
        <end position="22"/>
    </location>
</feature>
<dbReference type="EMBL" id="FZQP02000815">
    <property type="protein sequence ID" value="VVC90559.1"/>
    <property type="molecule type" value="Genomic_DNA"/>
</dbReference>
<proteinExistence type="predicted"/>
<evidence type="ECO:0000256" key="2">
    <source>
        <dbReference type="SAM" id="SignalP"/>
    </source>
</evidence>
<gene>
    <name evidence="3" type="ORF">LSINAPIS_LOCUS3438</name>
</gene>